<evidence type="ECO:0000313" key="4">
    <source>
        <dbReference type="Proteomes" id="UP000290288"/>
    </source>
</evidence>
<evidence type="ECO:0000259" key="2">
    <source>
        <dbReference type="PROSITE" id="PS50033"/>
    </source>
</evidence>
<feature type="domain" description="UBX" evidence="2">
    <location>
        <begin position="86"/>
        <end position="169"/>
    </location>
</feature>
<gene>
    <name evidence="3" type="ORF">EST38_g8017</name>
</gene>
<comment type="caution">
    <text evidence="3">The sequence shown here is derived from an EMBL/GenBank/DDBJ whole genome shotgun (WGS) entry which is preliminary data.</text>
</comment>
<dbReference type="AlphaFoldDB" id="A0A4Q2DDQ7"/>
<proteinExistence type="predicted"/>
<protein>
    <recommendedName>
        <fullName evidence="2">UBX domain-containing protein</fullName>
    </recommendedName>
</protein>
<evidence type="ECO:0000313" key="3">
    <source>
        <dbReference type="EMBL" id="RXW17833.1"/>
    </source>
</evidence>
<dbReference type="GO" id="GO:0012506">
    <property type="term" value="C:vesicle membrane"/>
    <property type="evidence" value="ECO:0007669"/>
    <property type="project" value="TreeGrafter"/>
</dbReference>
<dbReference type="STRING" id="2316362.A0A4Q2DDQ7"/>
<dbReference type="PANTHER" id="PTHR46467:SF1">
    <property type="entry name" value="TETHER CONTAINING UBX DOMAIN FOR GLUT4"/>
    <property type="match status" value="1"/>
</dbReference>
<dbReference type="GO" id="GO:0005737">
    <property type="term" value="C:cytoplasm"/>
    <property type="evidence" value="ECO:0007669"/>
    <property type="project" value="TreeGrafter"/>
</dbReference>
<dbReference type="SMART" id="SM00166">
    <property type="entry name" value="UBX"/>
    <property type="match status" value="1"/>
</dbReference>
<accession>A0A4Q2DDQ7</accession>
<dbReference type="EMBL" id="SDEE01000309">
    <property type="protein sequence ID" value="RXW17833.1"/>
    <property type="molecule type" value="Genomic_DNA"/>
</dbReference>
<feature type="compositionally biased region" description="Low complexity" evidence="1">
    <location>
        <begin position="207"/>
        <end position="226"/>
    </location>
</feature>
<dbReference type="PROSITE" id="PS50033">
    <property type="entry name" value="UBX"/>
    <property type="match status" value="1"/>
</dbReference>
<dbReference type="GO" id="GO:0006886">
    <property type="term" value="P:intracellular protein transport"/>
    <property type="evidence" value="ECO:0007669"/>
    <property type="project" value="TreeGrafter"/>
</dbReference>
<dbReference type="InterPro" id="IPR029071">
    <property type="entry name" value="Ubiquitin-like_domsf"/>
</dbReference>
<dbReference type="SUPFAM" id="SSF54236">
    <property type="entry name" value="Ubiquitin-like"/>
    <property type="match status" value="1"/>
</dbReference>
<dbReference type="Pfam" id="PF00789">
    <property type="entry name" value="UBX"/>
    <property type="match status" value="1"/>
</dbReference>
<feature type="region of interest" description="Disordered" evidence="1">
    <location>
        <begin position="1"/>
        <end position="25"/>
    </location>
</feature>
<feature type="region of interest" description="Disordered" evidence="1">
    <location>
        <begin position="193"/>
        <end position="240"/>
    </location>
</feature>
<reference evidence="3 4" key="1">
    <citation type="submission" date="2019-01" db="EMBL/GenBank/DDBJ databases">
        <title>Draft genome sequence of Psathyrella aberdarensis IHI B618.</title>
        <authorList>
            <person name="Buettner E."/>
            <person name="Kellner H."/>
        </authorList>
    </citation>
    <scope>NUCLEOTIDE SEQUENCE [LARGE SCALE GENOMIC DNA]</scope>
    <source>
        <strain evidence="3 4">IHI B618</strain>
    </source>
</reference>
<dbReference type="Gene3D" id="3.10.20.90">
    <property type="entry name" value="Phosphatidylinositol 3-kinase Catalytic Subunit, Chain A, domain 1"/>
    <property type="match status" value="1"/>
</dbReference>
<organism evidence="3 4">
    <name type="scientific">Candolleomyces aberdarensis</name>
    <dbReference type="NCBI Taxonomy" id="2316362"/>
    <lineage>
        <taxon>Eukaryota</taxon>
        <taxon>Fungi</taxon>
        <taxon>Dikarya</taxon>
        <taxon>Basidiomycota</taxon>
        <taxon>Agaricomycotina</taxon>
        <taxon>Agaricomycetes</taxon>
        <taxon>Agaricomycetidae</taxon>
        <taxon>Agaricales</taxon>
        <taxon>Agaricineae</taxon>
        <taxon>Psathyrellaceae</taxon>
        <taxon>Candolleomyces</taxon>
    </lineage>
</organism>
<keyword evidence="4" id="KW-1185">Reference proteome</keyword>
<feature type="compositionally biased region" description="Low complexity" evidence="1">
    <location>
        <begin position="1"/>
        <end position="10"/>
    </location>
</feature>
<dbReference type="InterPro" id="IPR001012">
    <property type="entry name" value="UBX_dom"/>
</dbReference>
<name>A0A4Q2DDQ7_9AGAR</name>
<dbReference type="Proteomes" id="UP000290288">
    <property type="component" value="Unassembled WGS sequence"/>
</dbReference>
<dbReference type="OrthoDB" id="440781at2759"/>
<dbReference type="GO" id="GO:0005634">
    <property type="term" value="C:nucleus"/>
    <property type="evidence" value="ECO:0007669"/>
    <property type="project" value="TreeGrafter"/>
</dbReference>
<dbReference type="PANTHER" id="PTHR46467">
    <property type="entry name" value="TETHER CONTAINING UBX DOMAIN FOR GLUT4"/>
    <property type="match status" value="1"/>
</dbReference>
<sequence>MASPQPSTSAQPPPASGPIPTDFKIYKPPNIAKAEPLPALSDDYFNPTTADLRAAQATLSARTNALVNAPLQLKAKREAAEKNKRDRWPETKIRVKFPDQTQLEKSFPSTDKIRSVYAFVRGCLRDDVKPIKFILYQTPPIRDLKVSDPTVRDLTLVELQLAPSSILLLRFEDESLNHDQAPAPLLPSILEQAIDVPVPAPPPETQPTPQAGSSRPTPSTSTTQTSSEKKIPKWLKLGKK</sequence>
<evidence type="ECO:0000256" key="1">
    <source>
        <dbReference type="SAM" id="MobiDB-lite"/>
    </source>
</evidence>